<comment type="caution">
    <text evidence="1">The sequence shown here is derived from an EMBL/GenBank/DDBJ whole genome shotgun (WGS) entry which is preliminary data.</text>
</comment>
<dbReference type="EMBL" id="SPHZ02000005">
    <property type="protein sequence ID" value="KAF0915887.1"/>
    <property type="molecule type" value="Genomic_DNA"/>
</dbReference>
<organism evidence="1 2">
    <name type="scientific">Oryza meyeriana var. granulata</name>
    <dbReference type="NCBI Taxonomy" id="110450"/>
    <lineage>
        <taxon>Eukaryota</taxon>
        <taxon>Viridiplantae</taxon>
        <taxon>Streptophyta</taxon>
        <taxon>Embryophyta</taxon>
        <taxon>Tracheophyta</taxon>
        <taxon>Spermatophyta</taxon>
        <taxon>Magnoliopsida</taxon>
        <taxon>Liliopsida</taxon>
        <taxon>Poales</taxon>
        <taxon>Poaceae</taxon>
        <taxon>BOP clade</taxon>
        <taxon>Oryzoideae</taxon>
        <taxon>Oryzeae</taxon>
        <taxon>Oryzinae</taxon>
        <taxon>Oryza</taxon>
        <taxon>Oryza meyeriana</taxon>
    </lineage>
</organism>
<sequence>MDTCMASQEVNMNRPEEGSGCTELTATVLQLLKTEYQFAGEIPWDVSVTNLRYQSYSTQQLPIKIILWGSLCTCGNARGAG</sequence>
<protein>
    <submittedName>
        <fullName evidence="1">Uncharacterized protein</fullName>
    </submittedName>
</protein>
<name>A0A6G1DTQ9_9ORYZ</name>
<keyword evidence="2" id="KW-1185">Reference proteome</keyword>
<evidence type="ECO:0000313" key="1">
    <source>
        <dbReference type="EMBL" id="KAF0915887.1"/>
    </source>
</evidence>
<proteinExistence type="predicted"/>
<dbReference type="AlphaFoldDB" id="A0A6G1DTQ9"/>
<reference evidence="1 2" key="1">
    <citation type="submission" date="2019-11" db="EMBL/GenBank/DDBJ databases">
        <title>Whole genome sequence of Oryza granulata.</title>
        <authorList>
            <person name="Li W."/>
        </authorList>
    </citation>
    <scope>NUCLEOTIDE SEQUENCE [LARGE SCALE GENOMIC DNA]</scope>
    <source>
        <strain evidence="2">cv. Menghai</strain>
        <tissue evidence="1">Leaf</tissue>
    </source>
</reference>
<dbReference type="Proteomes" id="UP000479710">
    <property type="component" value="Unassembled WGS sequence"/>
</dbReference>
<evidence type="ECO:0000313" key="2">
    <source>
        <dbReference type="Proteomes" id="UP000479710"/>
    </source>
</evidence>
<gene>
    <name evidence="1" type="ORF">E2562_000532</name>
</gene>
<accession>A0A6G1DTQ9</accession>